<evidence type="ECO:0000313" key="2">
    <source>
        <dbReference type="Proteomes" id="UP001576780"/>
    </source>
</evidence>
<sequence>MFNLEDNWIVVQGDRRYRDTLLNCLKALNAALNPQILEICLTTGFFSSSQYRIYHEFWMED</sequence>
<reference evidence="1 2" key="1">
    <citation type="submission" date="2024-09" db="EMBL/GenBank/DDBJ databases">
        <title>Floridaenema gen nov. (Aerosakkonemataceae, Aerosakkonematales ord. nov., Cyanobacteria) from benthic tropical and subtropical fresh waters, with the description of four new species.</title>
        <authorList>
            <person name="Moretto J.A."/>
            <person name="Berthold D.E."/>
            <person name="Lefler F.W."/>
            <person name="Huang I.-S."/>
            <person name="Laughinghouse H. IV."/>
        </authorList>
    </citation>
    <scope>NUCLEOTIDE SEQUENCE [LARGE SCALE GENOMIC DNA]</scope>
    <source>
        <strain evidence="1 2">BLCC-F167</strain>
    </source>
</reference>
<accession>A0ABV4WIW1</accession>
<dbReference type="Proteomes" id="UP001576780">
    <property type="component" value="Unassembled WGS sequence"/>
</dbReference>
<organism evidence="1 2">
    <name type="scientific">Floridaenema evergladense BLCC-F167</name>
    <dbReference type="NCBI Taxonomy" id="3153639"/>
    <lineage>
        <taxon>Bacteria</taxon>
        <taxon>Bacillati</taxon>
        <taxon>Cyanobacteriota</taxon>
        <taxon>Cyanophyceae</taxon>
        <taxon>Oscillatoriophycideae</taxon>
        <taxon>Aerosakkonematales</taxon>
        <taxon>Aerosakkonemataceae</taxon>
        <taxon>Floridanema</taxon>
        <taxon>Floridanema evergladense</taxon>
    </lineage>
</organism>
<proteinExistence type="predicted"/>
<gene>
    <name evidence="1" type="ORF">ACE1CA_08720</name>
</gene>
<comment type="caution">
    <text evidence="1">The sequence shown here is derived from an EMBL/GenBank/DDBJ whole genome shotgun (WGS) entry which is preliminary data.</text>
</comment>
<dbReference type="RefSeq" id="WP_413277038.1">
    <property type="nucleotide sequence ID" value="NZ_JBHFNT010000072.1"/>
</dbReference>
<dbReference type="EMBL" id="JBHFNT010000072">
    <property type="protein sequence ID" value="MFB2834603.1"/>
    <property type="molecule type" value="Genomic_DNA"/>
</dbReference>
<name>A0ABV4WIW1_9CYAN</name>
<keyword evidence="2" id="KW-1185">Reference proteome</keyword>
<protein>
    <submittedName>
        <fullName evidence="1">Uncharacterized protein</fullName>
    </submittedName>
</protein>
<evidence type="ECO:0000313" key="1">
    <source>
        <dbReference type="EMBL" id="MFB2834603.1"/>
    </source>
</evidence>